<dbReference type="InterPro" id="IPR006029">
    <property type="entry name" value="Neurotrans-gated_channel_TM"/>
</dbReference>
<evidence type="ECO:0000256" key="4">
    <source>
        <dbReference type="ARBA" id="ARBA00022475"/>
    </source>
</evidence>
<name>A0A1S3IT61_LINAN</name>
<reference evidence="16" key="1">
    <citation type="submission" date="2025-08" db="UniProtKB">
        <authorList>
            <consortium name="RefSeq"/>
        </authorList>
    </citation>
    <scope>IDENTIFICATION</scope>
    <source>
        <tissue evidence="16">Gonads</tissue>
    </source>
</reference>
<dbReference type="Pfam" id="PF02932">
    <property type="entry name" value="Neur_chan_memb"/>
    <property type="match status" value="1"/>
</dbReference>
<dbReference type="SUPFAM" id="SSF90112">
    <property type="entry name" value="Neurotransmitter-gated ion-channel transmembrane pore"/>
    <property type="match status" value="1"/>
</dbReference>
<dbReference type="Pfam" id="PF02931">
    <property type="entry name" value="Neur_chan_LBD"/>
    <property type="match status" value="1"/>
</dbReference>
<keyword evidence="5 12" id="KW-0812">Transmembrane</keyword>
<evidence type="ECO:0000259" key="13">
    <source>
        <dbReference type="Pfam" id="PF02931"/>
    </source>
</evidence>
<dbReference type="InterPro" id="IPR036734">
    <property type="entry name" value="Neur_chan_lig-bd_sf"/>
</dbReference>
<accession>A0A1S3IT61</accession>
<feature type="domain" description="Neurotransmitter-gated ion-channel ligand-binding" evidence="13">
    <location>
        <begin position="49"/>
        <end position="234"/>
    </location>
</feature>
<dbReference type="InterPro" id="IPR006028">
    <property type="entry name" value="GABAA/Glycine_rcpt"/>
</dbReference>
<evidence type="ECO:0000256" key="11">
    <source>
        <dbReference type="SAM" id="MobiDB-lite"/>
    </source>
</evidence>
<dbReference type="GO" id="GO:0005230">
    <property type="term" value="F:extracellular ligand-gated monoatomic ion channel activity"/>
    <property type="evidence" value="ECO:0007669"/>
    <property type="project" value="InterPro"/>
</dbReference>
<evidence type="ECO:0000256" key="1">
    <source>
        <dbReference type="ARBA" id="ARBA00004141"/>
    </source>
</evidence>
<feature type="transmembrane region" description="Helical" evidence="12">
    <location>
        <begin position="396"/>
        <end position="416"/>
    </location>
</feature>
<evidence type="ECO:0000256" key="8">
    <source>
        <dbReference type="ARBA" id="ARBA00023065"/>
    </source>
</evidence>
<dbReference type="Gene3D" id="1.20.58.390">
    <property type="entry name" value="Neurotransmitter-gated ion-channel transmembrane domain"/>
    <property type="match status" value="1"/>
</dbReference>
<evidence type="ECO:0000256" key="3">
    <source>
        <dbReference type="ARBA" id="ARBA00022448"/>
    </source>
</evidence>
<keyword evidence="10" id="KW-0407">Ion channel</keyword>
<organism evidence="15 16">
    <name type="scientific">Lingula anatina</name>
    <name type="common">Brachiopod</name>
    <name type="synonym">Lingula unguis</name>
    <dbReference type="NCBI Taxonomy" id="7574"/>
    <lineage>
        <taxon>Eukaryota</taxon>
        <taxon>Metazoa</taxon>
        <taxon>Spiralia</taxon>
        <taxon>Lophotrochozoa</taxon>
        <taxon>Brachiopoda</taxon>
        <taxon>Linguliformea</taxon>
        <taxon>Lingulata</taxon>
        <taxon>Lingulida</taxon>
        <taxon>Linguloidea</taxon>
        <taxon>Lingulidae</taxon>
        <taxon>Lingula</taxon>
    </lineage>
</organism>
<evidence type="ECO:0000313" key="15">
    <source>
        <dbReference type="Proteomes" id="UP000085678"/>
    </source>
</evidence>
<dbReference type="PANTHER" id="PTHR18945">
    <property type="entry name" value="NEUROTRANSMITTER GATED ION CHANNEL"/>
    <property type="match status" value="1"/>
</dbReference>
<dbReference type="InParanoid" id="A0A1S3IT61"/>
<dbReference type="OrthoDB" id="407674at2759"/>
<keyword evidence="8" id="KW-0406">Ion transport</keyword>
<gene>
    <name evidence="16" type="primary">LOC106167210</name>
</gene>
<evidence type="ECO:0000256" key="6">
    <source>
        <dbReference type="ARBA" id="ARBA00022729"/>
    </source>
</evidence>
<keyword evidence="9 12" id="KW-0472">Membrane</keyword>
<dbReference type="RefSeq" id="XP_013401387.1">
    <property type="nucleotide sequence ID" value="XM_013545933.1"/>
</dbReference>
<keyword evidence="3" id="KW-0813">Transport</keyword>
<comment type="subcellular location">
    <subcellularLocation>
        <location evidence="2">Cell membrane</location>
    </subcellularLocation>
    <subcellularLocation>
        <location evidence="1">Membrane</location>
        <topology evidence="1">Multi-pass membrane protein</topology>
    </subcellularLocation>
</comment>
<dbReference type="SUPFAM" id="SSF63712">
    <property type="entry name" value="Nicotinic receptor ligand binding domain-like"/>
    <property type="match status" value="1"/>
</dbReference>
<sequence length="425" mass="48821">MSMNDGTSSTSASVSNSSGNNTADNYSDDYDVYDYHYEYTWSFEEEKNNILSRLEHDYDSQRRPYMTSGVSDNVTVGITIDTFSDISITNMDFTVGIYLLQSWREPRLASADRHSQPIFLTFGEIFSKAWMPDLYFLKEKKAKRHSITYPNVMLQINPDGRMVYSQRLSLTIGCQYNFLRFPMDTQFCKIQMSSYAYTVESLQLLWDEKEPIRFSKSDLNFPEFELVDIETDSGLILDKRGNYSVLTVNVLFSRDLRPYLLNVYIPSIVVVFLAFMSMWIDPRAVPARVTIGVITVLTTMTQSVNTQQGLPKVSYVKAVDVWLATCLVFVVGAMFEYALVNVMIQRLDDRKDRGEIVDVKPALNSISPLSSDAKYLASTPKQIYWNPAKVDSIGRALFFLCFALFNIIYWTVYLSLSMEDRKPQK</sequence>
<dbReference type="PRINTS" id="PR00253">
    <property type="entry name" value="GABAARECEPTR"/>
</dbReference>
<dbReference type="InterPro" id="IPR006202">
    <property type="entry name" value="Neur_chan_lig-bd"/>
</dbReference>
<keyword evidence="15" id="KW-1185">Reference proteome</keyword>
<evidence type="ECO:0000313" key="16">
    <source>
        <dbReference type="RefSeq" id="XP_013401387.1"/>
    </source>
</evidence>
<protein>
    <submittedName>
        <fullName evidence="16">Glycine receptor subunit alpha-2-like</fullName>
    </submittedName>
</protein>
<dbReference type="STRING" id="7574.A0A1S3IT61"/>
<evidence type="ECO:0000259" key="14">
    <source>
        <dbReference type="Pfam" id="PF02932"/>
    </source>
</evidence>
<keyword evidence="6" id="KW-0732">Signal</keyword>
<dbReference type="CDD" id="cd19049">
    <property type="entry name" value="LGIC_TM_anion"/>
    <property type="match status" value="1"/>
</dbReference>
<dbReference type="Gene3D" id="2.70.170.10">
    <property type="entry name" value="Neurotransmitter-gated ion-channel ligand-binding domain"/>
    <property type="match status" value="1"/>
</dbReference>
<dbReference type="InterPro" id="IPR038050">
    <property type="entry name" value="Neuro_actylchol_rec"/>
</dbReference>
<feature type="domain" description="Neurotransmitter-gated ion-channel transmembrane" evidence="14">
    <location>
        <begin position="263"/>
        <end position="353"/>
    </location>
</feature>
<proteinExistence type="predicted"/>
<evidence type="ECO:0000256" key="9">
    <source>
        <dbReference type="ARBA" id="ARBA00023136"/>
    </source>
</evidence>
<evidence type="ECO:0000256" key="7">
    <source>
        <dbReference type="ARBA" id="ARBA00022989"/>
    </source>
</evidence>
<dbReference type="InterPro" id="IPR036719">
    <property type="entry name" value="Neuro-gated_channel_TM_sf"/>
</dbReference>
<dbReference type="GeneID" id="106167210"/>
<dbReference type="Proteomes" id="UP000085678">
    <property type="component" value="Unplaced"/>
</dbReference>
<dbReference type="GO" id="GO:0005886">
    <property type="term" value="C:plasma membrane"/>
    <property type="evidence" value="ECO:0007669"/>
    <property type="project" value="UniProtKB-SubCell"/>
</dbReference>
<evidence type="ECO:0000256" key="12">
    <source>
        <dbReference type="SAM" id="Phobius"/>
    </source>
</evidence>
<feature type="transmembrane region" description="Helical" evidence="12">
    <location>
        <begin position="259"/>
        <end position="280"/>
    </location>
</feature>
<keyword evidence="7 12" id="KW-1133">Transmembrane helix</keyword>
<dbReference type="KEGG" id="lak:106167210"/>
<dbReference type="InterPro" id="IPR006201">
    <property type="entry name" value="Neur_channel"/>
</dbReference>
<evidence type="ECO:0000256" key="10">
    <source>
        <dbReference type="ARBA" id="ARBA00023303"/>
    </source>
</evidence>
<feature type="region of interest" description="Disordered" evidence="11">
    <location>
        <begin position="1"/>
        <end position="21"/>
    </location>
</feature>
<dbReference type="NCBIfam" id="TIGR00860">
    <property type="entry name" value="LIC"/>
    <property type="match status" value="1"/>
</dbReference>
<dbReference type="GO" id="GO:0004888">
    <property type="term" value="F:transmembrane signaling receptor activity"/>
    <property type="evidence" value="ECO:0007669"/>
    <property type="project" value="InterPro"/>
</dbReference>
<feature type="transmembrane region" description="Helical" evidence="12">
    <location>
        <begin position="321"/>
        <end position="344"/>
    </location>
</feature>
<keyword evidence="4" id="KW-1003">Cell membrane</keyword>
<evidence type="ECO:0000256" key="2">
    <source>
        <dbReference type="ARBA" id="ARBA00004236"/>
    </source>
</evidence>
<dbReference type="AlphaFoldDB" id="A0A1S3IT61"/>
<dbReference type="CDD" id="cd18987">
    <property type="entry name" value="LGIC_ECD_anion"/>
    <property type="match status" value="1"/>
</dbReference>
<evidence type="ECO:0000256" key="5">
    <source>
        <dbReference type="ARBA" id="ARBA00022692"/>
    </source>
</evidence>